<evidence type="ECO:0000313" key="2">
    <source>
        <dbReference type="Proteomes" id="UP001500604"/>
    </source>
</evidence>
<keyword evidence="2" id="KW-1185">Reference proteome</keyword>
<dbReference type="Proteomes" id="UP001500604">
    <property type="component" value="Unassembled WGS sequence"/>
</dbReference>
<comment type="caution">
    <text evidence="1">The sequence shown here is derived from an EMBL/GenBank/DDBJ whole genome shotgun (WGS) entry which is preliminary data.</text>
</comment>
<reference evidence="2" key="1">
    <citation type="journal article" date="2019" name="Int. J. Syst. Evol. Microbiol.">
        <title>The Global Catalogue of Microorganisms (GCM) 10K type strain sequencing project: providing services to taxonomists for standard genome sequencing and annotation.</title>
        <authorList>
            <consortium name="The Broad Institute Genomics Platform"/>
            <consortium name="The Broad Institute Genome Sequencing Center for Infectious Disease"/>
            <person name="Wu L."/>
            <person name="Ma J."/>
        </authorList>
    </citation>
    <scope>NUCLEOTIDE SEQUENCE [LARGE SCALE GENOMIC DNA]</scope>
    <source>
        <strain evidence="2">JCM 17805</strain>
    </source>
</reference>
<name>A0ABP8V3L8_9GAMM</name>
<dbReference type="RefSeq" id="WP_345197066.1">
    <property type="nucleotide sequence ID" value="NZ_BAABFL010000422.1"/>
</dbReference>
<dbReference type="EMBL" id="BAABFL010000422">
    <property type="protein sequence ID" value="GAA4650818.1"/>
    <property type="molecule type" value="Genomic_DNA"/>
</dbReference>
<sequence length="150" mass="16336">MQLTCPCCHARFPVESATEDDAARAFFGVLARTPALYGAMVAYLGLFRSQSRALGWGRAYKLAQEVIALGTGQAMVQALAETVESLREKQQQPGWKPLSGHNYLKKVLDSVEARGIQPERLPQEAPVRTLKTQTGQALARLQALKTGGQP</sequence>
<evidence type="ECO:0000313" key="1">
    <source>
        <dbReference type="EMBL" id="GAA4650818.1"/>
    </source>
</evidence>
<accession>A0ABP8V3L8</accession>
<evidence type="ECO:0008006" key="3">
    <source>
        <dbReference type="Google" id="ProtNLM"/>
    </source>
</evidence>
<organism evidence="1 2">
    <name type="scientific">Kistimonas scapharcae</name>
    <dbReference type="NCBI Taxonomy" id="1036133"/>
    <lineage>
        <taxon>Bacteria</taxon>
        <taxon>Pseudomonadati</taxon>
        <taxon>Pseudomonadota</taxon>
        <taxon>Gammaproteobacteria</taxon>
        <taxon>Oceanospirillales</taxon>
        <taxon>Endozoicomonadaceae</taxon>
        <taxon>Kistimonas</taxon>
    </lineage>
</organism>
<protein>
    <recommendedName>
        <fullName evidence="3">DUF2225 domain-containing protein</fullName>
    </recommendedName>
</protein>
<proteinExistence type="predicted"/>
<gene>
    <name evidence="1" type="ORF">GCM10023116_31010</name>
</gene>